<keyword evidence="1" id="KW-0812">Transmembrane</keyword>
<dbReference type="AlphaFoldDB" id="A0A2Z6SJ71"/>
<evidence type="ECO:0000313" key="4">
    <source>
        <dbReference type="EMBL" id="GES97084.1"/>
    </source>
</evidence>
<organism evidence="3 5">
    <name type="scientific">Rhizophagus clarus</name>
    <dbReference type="NCBI Taxonomy" id="94130"/>
    <lineage>
        <taxon>Eukaryota</taxon>
        <taxon>Fungi</taxon>
        <taxon>Fungi incertae sedis</taxon>
        <taxon>Mucoromycota</taxon>
        <taxon>Glomeromycotina</taxon>
        <taxon>Glomeromycetes</taxon>
        <taxon>Glomerales</taxon>
        <taxon>Glomeraceae</taxon>
        <taxon>Rhizophagus</taxon>
    </lineage>
</organism>
<dbReference type="Proteomes" id="UP000247702">
    <property type="component" value="Unassembled WGS sequence"/>
</dbReference>
<dbReference type="EMBL" id="BLAL01000255">
    <property type="protein sequence ID" value="GES97084.1"/>
    <property type="molecule type" value="Genomic_DNA"/>
</dbReference>
<proteinExistence type="predicted"/>
<evidence type="ECO:0000313" key="5">
    <source>
        <dbReference type="Proteomes" id="UP000247702"/>
    </source>
</evidence>
<keyword evidence="2" id="KW-0732">Signal</keyword>
<comment type="caution">
    <text evidence="3">The sequence shown here is derived from an EMBL/GenBank/DDBJ whole genome shotgun (WGS) entry which is preliminary data.</text>
</comment>
<evidence type="ECO:0000256" key="2">
    <source>
        <dbReference type="SAM" id="SignalP"/>
    </source>
</evidence>
<feature type="transmembrane region" description="Helical" evidence="1">
    <location>
        <begin position="34"/>
        <end position="52"/>
    </location>
</feature>
<feature type="transmembrane region" description="Helical" evidence="1">
    <location>
        <begin position="147"/>
        <end position="166"/>
    </location>
</feature>
<keyword evidence="5" id="KW-1185">Reference proteome</keyword>
<accession>A0A2Z6SJ71</accession>
<evidence type="ECO:0008006" key="6">
    <source>
        <dbReference type="Google" id="ProtNLM"/>
    </source>
</evidence>
<evidence type="ECO:0000256" key="1">
    <source>
        <dbReference type="SAM" id="Phobius"/>
    </source>
</evidence>
<feature type="signal peptide" evidence="2">
    <location>
        <begin position="1"/>
        <end position="18"/>
    </location>
</feature>
<feature type="transmembrane region" description="Helical" evidence="1">
    <location>
        <begin position="59"/>
        <end position="81"/>
    </location>
</feature>
<gene>
    <name evidence="4" type="ORF">RCL2_002367100</name>
    <name evidence="3" type="ORF">RclHR1_06570003</name>
</gene>
<protein>
    <recommendedName>
        <fullName evidence="6">G-protein coupled receptors family 1 profile domain-containing protein</fullName>
    </recommendedName>
</protein>
<evidence type="ECO:0000313" key="3">
    <source>
        <dbReference type="EMBL" id="GBC06019.1"/>
    </source>
</evidence>
<feature type="transmembrane region" description="Helical" evidence="1">
    <location>
        <begin position="93"/>
        <end position="111"/>
    </location>
</feature>
<dbReference type="EMBL" id="BEXD01004045">
    <property type="protein sequence ID" value="GBC06019.1"/>
    <property type="molecule type" value="Genomic_DNA"/>
</dbReference>
<keyword evidence="1" id="KW-0472">Membrane</keyword>
<keyword evidence="1" id="KW-1133">Transmembrane helix</keyword>
<dbReference type="Proteomes" id="UP000615446">
    <property type="component" value="Unassembled WGS sequence"/>
</dbReference>
<feature type="transmembrane region" description="Helical" evidence="1">
    <location>
        <begin position="172"/>
        <end position="192"/>
    </location>
</feature>
<feature type="chain" id="PRO_5036060218" description="G-protein coupled receptors family 1 profile domain-containing protein" evidence="2">
    <location>
        <begin position="19"/>
        <end position="335"/>
    </location>
</feature>
<feature type="transmembrane region" description="Helical" evidence="1">
    <location>
        <begin position="225"/>
        <end position="244"/>
    </location>
</feature>
<name>A0A2Z6SJ71_9GLOM</name>
<reference evidence="3 5" key="1">
    <citation type="submission" date="2017-11" db="EMBL/GenBank/DDBJ databases">
        <title>The genome of Rhizophagus clarus HR1 reveals common genetic basis of auxotrophy among arbuscular mycorrhizal fungi.</title>
        <authorList>
            <person name="Kobayashi Y."/>
        </authorList>
    </citation>
    <scope>NUCLEOTIDE SEQUENCE [LARGE SCALE GENOMIC DNA]</scope>
    <source>
        <strain evidence="3 5">HR1</strain>
    </source>
</reference>
<dbReference type="OrthoDB" id="2398709at2759"/>
<reference evidence="4" key="2">
    <citation type="submission" date="2019-10" db="EMBL/GenBank/DDBJ databases">
        <title>Conservation and host-specific expression of non-tandemly repeated heterogenous ribosome RNA gene in arbuscular mycorrhizal fungi.</title>
        <authorList>
            <person name="Maeda T."/>
            <person name="Kobayashi Y."/>
            <person name="Nakagawa T."/>
            <person name="Ezawa T."/>
            <person name="Yamaguchi K."/>
            <person name="Bino T."/>
            <person name="Nishimoto Y."/>
            <person name="Shigenobu S."/>
            <person name="Kawaguchi M."/>
        </authorList>
    </citation>
    <scope>NUCLEOTIDE SEQUENCE</scope>
    <source>
        <strain evidence="4">HR1</strain>
    </source>
</reference>
<sequence>MNNLIFLLFISFIPSTIALQDKQTIFNGSNNIESVFDAATGFMIPLIIYLSLNKGMNGYLFCALVILAVADMSLTTLFTYFCYFYRDKRDPFFWIYFSCIEPIYIINYLLILKESKYFNNSCFKINKEENSRGFTTEKFIKKKLIPLTLYIINFIFLCIAINHGYVDFINGLFIIIPGIILFIVYIGFVIFYKEETINDDESNGVMPVGMAANNKKRIMIIKSNGLAHLRFLVEFMCSIIFVMISGPSVLWIKSYLSISIVELTLYLEMAKPKQEKSARYRISNLDQCRNLLLNFNNNDSNDGSEKSNDYVIEFHVKDVKGQKDVQFLSLEVTNA</sequence>